<keyword evidence="2" id="KW-0812">Transmembrane</keyword>
<dbReference type="EMBL" id="KB469301">
    <property type="protein sequence ID" value="EPQ55630.1"/>
    <property type="molecule type" value="Genomic_DNA"/>
</dbReference>
<sequence length="365" mass="38777">MAVRVMLTEMVTMQGERHMPNERLHSDRVPARYSMGGTRTATTTYGASATFSFNGTGVTLFSAKRPNHGFFNISLDGTFISTNNGSSGALEGIWGPLYSSGPLDDGLHTVVVIGFNTSVTTDTQLVQDTHPSFSYQGSNWSDTVANASQYNGTNGHITCAKGDSVTYTFQGKVEYQRLRWKSDARLVGDSVQIYGALGPEMGSYMVSLDGVVSALYDAEQAEFYANTMLYAASALPSSRHDVTLTNVGDSLNTSCLSIDYAIAGLAEGVSSTSESATDSPANTETGSPSAAPDSVTHTPSTPAIVGACVGAAIFAGSTFAALWFFFRRRRASRKTAMVADNPPEFTFRPTWSSPSSLQTLITGAP</sequence>
<dbReference type="OrthoDB" id="2564234at2759"/>
<reference evidence="3 4" key="1">
    <citation type="journal article" date="2012" name="Science">
        <title>The Paleozoic origin of enzymatic lignin decomposition reconstructed from 31 fungal genomes.</title>
        <authorList>
            <person name="Floudas D."/>
            <person name="Binder M."/>
            <person name="Riley R."/>
            <person name="Barry K."/>
            <person name="Blanchette R.A."/>
            <person name="Henrissat B."/>
            <person name="Martinez A.T."/>
            <person name="Otillar R."/>
            <person name="Spatafora J.W."/>
            <person name="Yadav J.S."/>
            <person name="Aerts A."/>
            <person name="Benoit I."/>
            <person name="Boyd A."/>
            <person name="Carlson A."/>
            <person name="Copeland A."/>
            <person name="Coutinho P.M."/>
            <person name="de Vries R.P."/>
            <person name="Ferreira P."/>
            <person name="Findley K."/>
            <person name="Foster B."/>
            <person name="Gaskell J."/>
            <person name="Glotzer D."/>
            <person name="Gorecki P."/>
            <person name="Heitman J."/>
            <person name="Hesse C."/>
            <person name="Hori C."/>
            <person name="Igarashi K."/>
            <person name="Jurgens J.A."/>
            <person name="Kallen N."/>
            <person name="Kersten P."/>
            <person name="Kohler A."/>
            <person name="Kuees U."/>
            <person name="Kumar T.K.A."/>
            <person name="Kuo A."/>
            <person name="LaButti K."/>
            <person name="Larrondo L.F."/>
            <person name="Lindquist E."/>
            <person name="Ling A."/>
            <person name="Lombard V."/>
            <person name="Lucas S."/>
            <person name="Lundell T."/>
            <person name="Martin R."/>
            <person name="McLaughlin D.J."/>
            <person name="Morgenstern I."/>
            <person name="Morin E."/>
            <person name="Murat C."/>
            <person name="Nagy L.G."/>
            <person name="Nolan M."/>
            <person name="Ohm R.A."/>
            <person name="Patyshakuliyeva A."/>
            <person name="Rokas A."/>
            <person name="Ruiz-Duenas F.J."/>
            <person name="Sabat G."/>
            <person name="Salamov A."/>
            <person name="Samejima M."/>
            <person name="Schmutz J."/>
            <person name="Slot J.C."/>
            <person name="St John F."/>
            <person name="Stenlid J."/>
            <person name="Sun H."/>
            <person name="Sun S."/>
            <person name="Syed K."/>
            <person name="Tsang A."/>
            <person name="Wiebenga A."/>
            <person name="Young D."/>
            <person name="Pisabarro A."/>
            <person name="Eastwood D.C."/>
            <person name="Martin F."/>
            <person name="Cullen D."/>
            <person name="Grigoriev I.V."/>
            <person name="Hibbett D.S."/>
        </authorList>
    </citation>
    <scope>NUCLEOTIDE SEQUENCE [LARGE SCALE GENOMIC DNA]</scope>
    <source>
        <strain evidence="3 4">ATCC 11539</strain>
    </source>
</reference>
<dbReference type="HOGENOM" id="CLU_657303_0_0_1"/>
<dbReference type="Gene3D" id="2.60.120.260">
    <property type="entry name" value="Galactose-binding domain-like"/>
    <property type="match status" value="2"/>
</dbReference>
<feature type="transmembrane region" description="Helical" evidence="2">
    <location>
        <begin position="303"/>
        <end position="326"/>
    </location>
</feature>
<organism evidence="3 4">
    <name type="scientific">Gloeophyllum trabeum (strain ATCC 11539 / FP-39264 / Madison 617)</name>
    <name type="common">Brown rot fungus</name>
    <dbReference type="NCBI Taxonomy" id="670483"/>
    <lineage>
        <taxon>Eukaryota</taxon>
        <taxon>Fungi</taxon>
        <taxon>Dikarya</taxon>
        <taxon>Basidiomycota</taxon>
        <taxon>Agaricomycotina</taxon>
        <taxon>Agaricomycetes</taxon>
        <taxon>Gloeophyllales</taxon>
        <taxon>Gloeophyllaceae</taxon>
        <taxon>Gloeophyllum</taxon>
    </lineage>
</organism>
<dbReference type="AlphaFoldDB" id="S7RMG9"/>
<keyword evidence="2" id="KW-1133">Transmembrane helix</keyword>
<proteinExistence type="predicted"/>
<protein>
    <submittedName>
        <fullName evidence="3">Uncharacterized protein</fullName>
    </submittedName>
</protein>
<dbReference type="RefSeq" id="XP_007865700.1">
    <property type="nucleotide sequence ID" value="XM_007867509.1"/>
</dbReference>
<keyword evidence="2" id="KW-0472">Membrane</keyword>
<dbReference type="eggNOG" id="ENOG502SQDP">
    <property type="taxonomic scope" value="Eukaryota"/>
</dbReference>
<name>S7RMG9_GLOTA</name>
<dbReference type="Proteomes" id="UP000030669">
    <property type="component" value="Unassembled WGS sequence"/>
</dbReference>
<dbReference type="KEGG" id="gtr:GLOTRDRAFT_93227"/>
<dbReference type="STRING" id="670483.S7RMG9"/>
<keyword evidence="4" id="KW-1185">Reference proteome</keyword>
<evidence type="ECO:0000256" key="1">
    <source>
        <dbReference type="SAM" id="MobiDB-lite"/>
    </source>
</evidence>
<feature type="region of interest" description="Disordered" evidence="1">
    <location>
        <begin position="271"/>
        <end position="297"/>
    </location>
</feature>
<dbReference type="GeneID" id="19309460"/>
<dbReference type="OMA" id="NGASMEW"/>
<evidence type="ECO:0000313" key="3">
    <source>
        <dbReference type="EMBL" id="EPQ55630.1"/>
    </source>
</evidence>
<feature type="compositionally biased region" description="Polar residues" evidence="1">
    <location>
        <begin position="271"/>
        <end position="288"/>
    </location>
</feature>
<evidence type="ECO:0000313" key="4">
    <source>
        <dbReference type="Proteomes" id="UP000030669"/>
    </source>
</evidence>
<gene>
    <name evidence="3" type="ORF">GLOTRDRAFT_93227</name>
</gene>
<accession>S7RMG9</accession>
<evidence type="ECO:0000256" key="2">
    <source>
        <dbReference type="SAM" id="Phobius"/>
    </source>
</evidence>